<evidence type="ECO:0000256" key="4">
    <source>
        <dbReference type="ARBA" id="ARBA00023136"/>
    </source>
</evidence>
<keyword evidence="2 5" id="KW-0812">Transmembrane</keyword>
<evidence type="ECO:0000259" key="6">
    <source>
        <dbReference type="Pfam" id="PF06271"/>
    </source>
</evidence>
<keyword evidence="4 5" id="KW-0472">Membrane</keyword>
<organism evidence="7 8">
    <name type="scientific">Aquimarina atlantica</name>
    <dbReference type="NCBI Taxonomy" id="1317122"/>
    <lineage>
        <taxon>Bacteria</taxon>
        <taxon>Pseudomonadati</taxon>
        <taxon>Bacteroidota</taxon>
        <taxon>Flavobacteriia</taxon>
        <taxon>Flavobacteriales</taxon>
        <taxon>Flavobacteriaceae</taxon>
        <taxon>Aquimarina</taxon>
    </lineage>
</organism>
<gene>
    <name evidence="7" type="ORF">ATO12_00265</name>
</gene>
<dbReference type="EMBL" id="AQRA01000001">
    <property type="protein sequence ID" value="EZH75244.1"/>
    <property type="molecule type" value="Genomic_DNA"/>
</dbReference>
<dbReference type="GO" id="GO:0016020">
    <property type="term" value="C:membrane"/>
    <property type="evidence" value="ECO:0007669"/>
    <property type="project" value="UniProtKB-SubCell"/>
</dbReference>
<proteinExistence type="predicted"/>
<keyword evidence="3 5" id="KW-1133">Transmembrane helix</keyword>
<feature type="domain" description="RDD" evidence="6">
    <location>
        <begin position="24"/>
        <end position="130"/>
    </location>
</feature>
<evidence type="ECO:0000256" key="1">
    <source>
        <dbReference type="ARBA" id="ARBA00004141"/>
    </source>
</evidence>
<reference evidence="7 8" key="1">
    <citation type="submission" date="2014-04" db="EMBL/GenBank/DDBJ databases">
        <title>Aquimarina sp. 22II-S11-z7 Genome Sequencing.</title>
        <authorList>
            <person name="Lai Q."/>
        </authorList>
    </citation>
    <scope>NUCLEOTIDE SEQUENCE [LARGE SCALE GENOMIC DNA]</scope>
    <source>
        <strain evidence="7 8">22II-S11-z7</strain>
    </source>
</reference>
<dbReference type="AlphaFoldDB" id="A0A023BZ71"/>
<evidence type="ECO:0000313" key="8">
    <source>
        <dbReference type="Proteomes" id="UP000023541"/>
    </source>
</evidence>
<name>A0A023BZ71_9FLAO</name>
<feature type="transmembrane region" description="Helical" evidence="5">
    <location>
        <begin position="166"/>
        <end position="186"/>
    </location>
</feature>
<dbReference type="InterPro" id="IPR010432">
    <property type="entry name" value="RDD"/>
</dbReference>
<sequence>MNETEYKGILHKEVNKLAGINPRFHRISSMLLDHIIMIIVIVPPMILLMILAANGILKIENRAFYVFFFFMMFIYINKDFFNAKSPAKRVLGYQVINRKNEQPATELQCFVRNLTIAFVWPLEVIVGWINPERRIGDFLANTKVITSEKEKIKSIWTDLKNIKLKINFIGILIIGGLYFYGLSLLLPGMN</sequence>
<dbReference type="eggNOG" id="COG1714">
    <property type="taxonomic scope" value="Bacteria"/>
</dbReference>
<dbReference type="Proteomes" id="UP000023541">
    <property type="component" value="Unassembled WGS sequence"/>
</dbReference>
<dbReference type="Pfam" id="PF06271">
    <property type="entry name" value="RDD"/>
    <property type="match status" value="1"/>
</dbReference>
<evidence type="ECO:0000256" key="5">
    <source>
        <dbReference type="SAM" id="Phobius"/>
    </source>
</evidence>
<dbReference type="RefSeq" id="WP_034237558.1">
    <property type="nucleotide sequence ID" value="NZ_AQRA01000001.1"/>
</dbReference>
<dbReference type="STRING" id="1317122.ATO12_00265"/>
<comment type="subcellular location">
    <subcellularLocation>
        <location evidence="1">Membrane</location>
        <topology evidence="1">Multi-pass membrane protein</topology>
    </subcellularLocation>
</comment>
<protein>
    <recommendedName>
        <fullName evidence="6">RDD domain-containing protein</fullName>
    </recommendedName>
</protein>
<accession>A0A023BZ71</accession>
<evidence type="ECO:0000256" key="2">
    <source>
        <dbReference type="ARBA" id="ARBA00022692"/>
    </source>
</evidence>
<feature type="transmembrane region" description="Helical" evidence="5">
    <location>
        <begin position="35"/>
        <end position="57"/>
    </location>
</feature>
<evidence type="ECO:0000256" key="3">
    <source>
        <dbReference type="ARBA" id="ARBA00022989"/>
    </source>
</evidence>
<evidence type="ECO:0000313" key="7">
    <source>
        <dbReference type="EMBL" id="EZH75244.1"/>
    </source>
</evidence>
<keyword evidence="8" id="KW-1185">Reference proteome</keyword>
<comment type="caution">
    <text evidence="7">The sequence shown here is derived from an EMBL/GenBank/DDBJ whole genome shotgun (WGS) entry which is preliminary data.</text>
</comment>
<feature type="transmembrane region" description="Helical" evidence="5">
    <location>
        <begin position="63"/>
        <end position="81"/>
    </location>
</feature>